<evidence type="ECO:0000313" key="2">
    <source>
        <dbReference type="Proteomes" id="UP000821865"/>
    </source>
</evidence>
<keyword evidence="2" id="KW-1185">Reference proteome</keyword>
<comment type="caution">
    <text evidence="1">The sequence shown here is derived from an EMBL/GenBank/DDBJ whole genome shotgun (WGS) entry which is preliminary data.</text>
</comment>
<evidence type="ECO:0000313" key="1">
    <source>
        <dbReference type="EMBL" id="KAH7970589.1"/>
    </source>
</evidence>
<protein>
    <submittedName>
        <fullName evidence="1">Uncharacterized protein</fullName>
    </submittedName>
</protein>
<proteinExistence type="predicted"/>
<sequence>MSDDASFDFCLSWHELFTKDSIVITCSECFFVYHAGTGSGVGVAAVKAKPDIGKTWLCPSCKTSRLRCRQNSRKPKAEYDIDIAAKLSVMNQRLGALLPLLSKVDELMSVKETVVSIEKSVQELSSRYDTLLTVVTSQGKAISELAAREEKVESGSSAEEVRELNDLDQYSRRQNLEIHGIKPTEGENLLRELNNIARRLNVAEVTERHLDTVHRLPSKPDKAPVIIARFALGATKENWLEQRPQLKTLHLTLHNKRLLWLAKTKATEQSYKFVWQKNGRILVRKREGEQAIQIKTEADLAKIA</sequence>
<dbReference type="EMBL" id="CM023480">
    <property type="protein sequence ID" value="KAH7970589.1"/>
    <property type="molecule type" value="Genomic_DNA"/>
</dbReference>
<accession>A0ACB8DJ34</accession>
<gene>
    <name evidence="1" type="ORF">HPB49_011480</name>
</gene>
<dbReference type="Proteomes" id="UP000821865">
    <property type="component" value="Chromosome 11"/>
</dbReference>
<name>A0ACB8DJ34_DERSI</name>
<reference evidence="1" key="1">
    <citation type="submission" date="2020-05" db="EMBL/GenBank/DDBJ databases">
        <title>Large-scale comparative analyses of tick genomes elucidate their genetic diversity and vector capacities.</title>
        <authorList>
            <person name="Jia N."/>
            <person name="Wang J."/>
            <person name="Shi W."/>
            <person name="Du L."/>
            <person name="Sun Y."/>
            <person name="Zhan W."/>
            <person name="Jiang J."/>
            <person name="Wang Q."/>
            <person name="Zhang B."/>
            <person name="Ji P."/>
            <person name="Sakyi L.B."/>
            <person name="Cui X."/>
            <person name="Yuan T."/>
            <person name="Jiang B."/>
            <person name="Yang W."/>
            <person name="Lam T.T.-Y."/>
            <person name="Chang Q."/>
            <person name="Ding S."/>
            <person name="Wang X."/>
            <person name="Zhu J."/>
            <person name="Ruan X."/>
            <person name="Zhao L."/>
            <person name="Wei J."/>
            <person name="Que T."/>
            <person name="Du C."/>
            <person name="Cheng J."/>
            <person name="Dai P."/>
            <person name="Han X."/>
            <person name="Huang E."/>
            <person name="Gao Y."/>
            <person name="Liu J."/>
            <person name="Shao H."/>
            <person name="Ye R."/>
            <person name="Li L."/>
            <person name="Wei W."/>
            <person name="Wang X."/>
            <person name="Wang C."/>
            <person name="Yang T."/>
            <person name="Huo Q."/>
            <person name="Li W."/>
            <person name="Guo W."/>
            <person name="Chen H."/>
            <person name="Zhou L."/>
            <person name="Ni X."/>
            <person name="Tian J."/>
            <person name="Zhou Y."/>
            <person name="Sheng Y."/>
            <person name="Liu T."/>
            <person name="Pan Y."/>
            <person name="Xia L."/>
            <person name="Li J."/>
            <person name="Zhao F."/>
            <person name="Cao W."/>
        </authorList>
    </citation>
    <scope>NUCLEOTIDE SEQUENCE</scope>
    <source>
        <strain evidence="1">Dsil-2018</strain>
    </source>
</reference>
<organism evidence="1 2">
    <name type="scientific">Dermacentor silvarum</name>
    <name type="common">Tick</name>
    <dbReference type="NCBI Taxonomy" id="543639"/>
    <lineage>
        <taxon>Eukaryota</taxon>
        <taxon>Metazoa</taxon>
        <taxon>Ecdysozoa</taxon>
        <taxon>Arthropoda</taxon>
        <taxon>Chelicerata</taxon>
        <taxon>Arachnida</taxon>
        <taxon>Acari</taxon>
        <taxon>Parasitiformes</taxon>
        <taxon>Ixodida</taxon>
        <taxon>Ixodoidea</taxon>
        <taxon>Ixodidae</taxon>
        <taxon>Rhipicephalinae</taxon>
        <taxon>Dermacentor</taxon>
    </lineage>
</organism>